<organism evidence="1 2">
    <name type="scientific">Oldenlandia corymbosa var. corymbosa</name>
    <dbReference type="NCBI Taxonomy" id="529605"/>
    <lineage>
        <taxon>Eukaryota</taxon>
        <taxon>Viridiplantae</taxon>
        <taxon>Streptophyta</taxon>
        <taxon>Embryophyta</taxon>
        <taxon>Tracheophyta</taxon>
        <taxon>Spermatophyta</taxon>
        <taxon>Magnoliopsida</taxon>
        <taxon>eudicotyledons</taxon>
        <taxon>Gunneridae</taxon>
        <taxon>Pentapetalae</taxon>
        <taxon>asterids</taxon>
        <taxon>lamiids</taxon>
        <taxon>Gentianales</taxon>
        <taxon>Rubiaceae</taxon>
        <taxon>Rubioideae</taxon>
        <taxon>Spermacoceae</taxon>
        <taxon>Hedyotis-Oldenlandia complex</taxon>
        <taxon>Oldenlandia</taxon>
    </lineage>
</organism>
<evidence type="ECO:0000313" key="2">
    <source>
        <dbReference type="Proteomes" id="UP001161247"/>
    </source>
</evidence>
<sequence length="111" mass="13075">MVKLPNYASLLETSRHNYVEWVNKVLESHNALVLDEFRIRFNLSKSCRYDIDRWLRYAFARRVRRLELDLSDYARPACGAQYDFPHDILGLRDGNSFDSCRNGINSDAILF</sequence>
<name>A0AAV1CBU8_OLDCO</name>
<keyword evidence="2" id="KW-1185">Reference proteome</keyword>
<dbReference type="Proteomes" id="UP001161247">
    <property type="component" value="Chromosome 2"/>
</dbReference>
<accession>A0AAV1CBU8</accession>
<evidence type="ECO:0000313" key="1">
    <source>
        <dbReference type="EMBL" id="CAI9092872.1"/>
    </source>
</evidence>
<dbReference type="AlphaFoldDB" id="A0AAV1CBU8"/>
<proteinExistence type="predicted"/>
<protein>
    <submittedName>
        <fullName evidence="1">OLC1v1028220C1</fullName>
    </submittedName>
</protein>
<dbReference type="EMBL" id="OX459119">
    <property type="protein sequence ID" value="CAI9092872.1"/>
    <property type="molecule type" value="Genomic_DNA"/>
</dbReference>
<reference evidence="1" key="1">
    <citation type="submission" date="2023-03" db="EMBL/GenBank/DDBJ databases">
        <authorList>
            <person name="Julca I."/>
        </authorList>
    </citation>
    <scope>NUCLEOTIDE SEQUENCE</scope>
</reference>
<gene>
    <name evidence="1" type="ORF">OLC1_LOCUS4435</name>
</gene>